<organism evidence="2">
    <name type="scientific">marine sediment metagenome</name>
    <dbReference type="NCBI Taxonomy" id="412755"/>
    <lineage>
        <taxon>unclassified sequences</taxon>
        <taxon>metagenomes</taxon>
        <taxon>ecological metagenomes</taxon>
    </lineage>
</organism>
<gene>
    <name evidence="2" type="ORF">LCGC14_1751670</name>
</gene>
<reference evidence="2" key="1">
    <citation type="journal article" date="2015" name="Nature">
        <title>Complex archaea that bridge the gap between prokaryotes and eukaryotes.</title>
        <authorList>
            <person name="Spang A."/>
            <person name="Saw J.H."/>
            <person name="Jorgensen S.L."/>
            <person name="Zaremba-Niedzwiedzka K."/>
            <person name="Martijn J."/>
            <person name="Lind A.E."/>
            <person name="van Eijk R."/>
            <person name="Schleper C."/>
            <person name="Guy L."/>
            <person name="Ettema T.J."/>
        </authorList>
    </citation>
    <scope>NUCLEOTIDE SEQUENCE</scope>
</reference>
<keyword evidence="1" id="KW-1133">Transmembrane helix</keyword>
<comment type="caution">
    <text evidence="2">The sequence shown here is derived from an EMBL/GenBank/DDBJ whole genome shotgun (WGS) entry which is preliminary data.</text>
</comment>
<feature type="transmembrane region" description="Helical" evidence="1">
    <location>
        <begin position="20"/>
        <end position="39"/>
    </location>
</feature>
<proteinExistence type="predicted"/>
<keyword evidence="1" id="KW-0472">Membrane</keyword>
<evidence type="ECO:0000313" key="2">
    <source>
        <dbReference type="EMBL" id="KKM05680.1"/>
    </source>
</evidence>
<protein>
    <submittedName>
        <fullName evidence="2">Uncharacterized protein</fullName>
    </submittedName>
</protein>
<name>A0A0F9H3T6_9ZZZZ</name>
<dbReference type="AlphaFoldDB" id="A0A0F9H3T6"/>
<dbReference type="EMBL" id="LAZR01016163">
    <property type="protein sequence ID" value="KKM05680.1"/>
    <property type="molecule type" value="Genomic_DNA"/>
</dbReference>
<feature type="transmembrane region" description="Helical" evidence="1">
    <location>
        <begin position="73"/>
        <end position="93"/>
    </location>
</feature>
<accession>A0A0F9H3T6</accession>
<feature type="transmembrane region" description="Helical" evidence="1">
    <location>
        <begin position="44"/>
        <end position="61"/>
    </location>
</feature>
<keyword evidence="1" id="KW-0812">Transmembrane</keyword>
<sequence length="121" mass="14583">MTYSNLWPKNEWALRHLNWTWVLYPLIVYIPLIIVFIFIPPEYIVMFALPGFLYVGWTWYLSVWNLKHKGRSAWNLLYFLLPYIGSIVFLCILNKDQQREDEKTSRIIHDSQNFGRGIDNE</sequence>
<evidence type="ECO:0000256" key="1">
    <source>
        <dbReference type="SAM" id="Phobius"/>
    </source>
</evidence>